<dbReference type="OrthoDB" id="10266825at2759"/>
<sequence length="200" mass="21651">MVLLKRTPHSSNEPDLIDGDGVSDTISGVEDDSSGTSGSVEGEHSLDGDVHGGGVEGLEHDLGHLFSVGLGVKWGLSEQDGVLFGSNTELIVEGVVPDLLHIIPVGDDTVLNGSLKERKNSEKELNGWCSGYLWSSDGIPGKNDLDKNLKRVNLIHLITDRAAFRYFQMGYSNNIRNQKTNTIPLYGNISESAKSLRQHL</sequence>
<dbReference type="AlphaFoldDB" id="W2TDC0"/>
<dbReference type="Proteomes" id="UP000053676">
    <property type="component" value="Unassembled WGS sequence"/>
</dbReference>
<feature type="region of interest" description="Disordered" evidence="1">
    <location>
        <begin position="1"/>
        <end position="53"/>
    </location>
</feature>
<evidence type="ECO:0000313" key="2">
    <source>
        <dbReference type="EMBL" id="ETN79186.1"/>
    </source>
</evidence>
<keyword evidence="3" id="KW-1185">Reference proteome</keyword>
<gene>
    <name evidence="2" type="ORF">NECAME_09951</name>
</gene>
<organism evidence="2 3">
    <name type="scientific">Necator americanus</name>
    <name type="common">Human hookworm</name>
    <dbReference type="NCBI Taxonomy" id="51031"/>
    <lineage>
        <taxon>Eukaryota</taxon>
        <taxon>Metazoa</taxon>
        <taxon>Ecdysozoa</taxon>
        <taxon>Nematoda</taxon>
        <taxon>Chromadorea</taxon>
        <taxon>Rhabditida</taxon>
        <taxon>Rhabditina</taxon>
        <taxon>Rhabditomorpha</taxon>
        <taxon>Strongyloidea</taxon>
        <taxon>Ancylostomatidae</taxon>
        <taxon>Bunostominae</taxon>
        <taxon>Necator</taxon>
    </lineage>
</organism>
<accession>W2TDC0</accession>
<reference evidence="3" key="1">
    <citation type="journal article" date="2014" name="Nat. Genet.">
        <title>Genome of the human hookworm Necator americanus.</title>
        <authorList>
            <person name="Tang Y.T."/>
            <person name="Gao X."/>
            <person name="Rosa B.A."/>
            <person name="Abubucker S."/>
            <person name="Hallsworth-Pepin K."/>
            <person name="Martin J."/>
            <person name="Tyagi R."/>
            <person name="Heizer E."/>
            <person name="Zhang X."/>
            <person name="Bhonagiri-Palsikar V."/>
            <person name="Minx P."/>
            <person name="Warren W.C."/>
            <person name="Wang Q."/>
            <person name="Zhan B."/>
            <person name="Hotez P.J."/>
            <person name="Sternberg P.W."/>
            <person name="Dougall A."/>
            <person name="Gaze S.T."/>
            <person name="Mulvenna J."/>
            <person name="Sotillo J."/>
            <person name="Ranganathan S."/>
            <person name="Rabelo E.M."/>
            <person name="Wilson R.K."/>
            <person name="Felgner P.L."/>
            <person name="Bethony J."/>
            <person name="Hawdon J.M."/>
            <person name="Gasser R.B."/>
            <person name="Loukas A."/>
            <person name="Mitreva M."/>
        </authorList>
    </citation>
    <scope>NUCLEOTIDE SEQUENCE [LARGE SCALE GENOMIC DNA]</scope>
</reference>
<feature type="compositionally biased region" description="Basic and acidic residues" evidence="1">
    <location>
        <begin position="41"/>
        <end position="50"/>
    </location>
</feature>
<evidence type="ECO:0000313" key="3">
    <source>
        <dbReference type="Proteomes" id="UP000053676"/>
    </source>
</evidence>
<evidence type="ECO:0000256" key="1">
    <source>
        <dbReference type="SAM" id="MobiDB-lite"/>
    </source>
</evidence>
<name>W2TDC0_NECAM</name>
<proteinExistence type="predicted"/>
<dbReference type="KEGG" id="nai:NECAME_09951"/>
<protein>
    <submittedName>
        <fullName evidence="2">Uncharacterized protein</fullName>
    </submittedName>
</protein>
<dbReference type="EMBL" id="KI659587">
    <property type="protein sequence ID" value="ETN79186.1"/>
    <property type="molecule type" value="Genomic_DNA"/>
</dbReference>